<feature type="transmembrane region" description="Helical" evidence="7">
    <location>
        <begin position="25"/>
        <end position="50"/>
    </location>
</feature>
<dbReference type="InterPro" id="IPR014223">
    <property type="entry name" value="ABC_CydC/D"/>
</dbReference>
<name>A0A429ZY79_9ENTE</name>
<dbReference type="RefSeq" id="WP_125983828.1">
    <property type="nucleotide sequence ID" value="NZ_NGJS01000007.1"/>
</dbReference>
<dbReference type="AlphaFoldDB" id="A0A429ZY79"/>
<evidence type="ECO:0000259" key="9">
    <source>
        <dbReference type="PROSITE" id="PS50929"/>
    </source>
</evidence>
<dbReference type="PROSITE" id="PS00211">
    <property type="entry name" value="ABC_TRANSPORTER_1"/>
    <property type="match status" value="1"/>
</dbReference>
<keyword evidence="2 7" id="KW-0812">Transmembrane</keyword>
<evidence type="ECO:0000259" key="8">
    <source>
        <dbReference type="PROSITE" id="PS50893"/>
    </source>
</evidence>
<dbReference type="InterPro" id="IPR027417">
    <property type="entry name" value="P-loop_NTPase"/>
</dbReference>
<dbReference type="SUPFAM" id="SSF90123">
    <property type="entry name" value="ABC transporter transmembrane region"/>
    <property type="match status" value="1"/>
</dbReference>
<evidence type="ECO:0000256" key="1">
    <source>
        <dbReference type="ARBA" id="ARBA00004651"/>
    </source>
</evidence>
<comment type="caution">
    <text evidence="10">The sequence shown here is derived from an EMBL/GenBank/DDBJ whole genome shotgun (WGS) entry which is preliminary data.</text>
</comment>
<feature type="transmembrane region" description="Helical" evidence="7">
    <location>
        <begin position="143"/>
        <end position="163"/>
    </location>
</feature>
<dbReference type="PANTHER" id="PTHR24221">
    <property type="entry name" value="ATP-BINDING CASSETTE SUB-FAMILY B"/>
    <property type="match status" value="1"/>
</dbReference>
<evidence type="ECO:0000256" key="3">
    <source>
        <dbReference type="ARBA" id="ARBA00022741"/>
    </source>
</evidence>
<evidence type="ECO:0000256" key="4">
    <source>
        <dbReference type="ARBA" id="ARBA00022840"/>
    </source>
</evidence>
<dbReference type="SUPFAM" id="SSF52540">
    <property type="entry name" value="P-loop containing nucleoside triphosphate hydrolases"/>
    <property type="match status" value="1"/>
</dbReference>
<dbReference type="Gene3D" id="3.40.50.300">
    <property type="entry name" value="P-loop containing nucleotide triphosphate hydrolases"/>
    <property type="match status" value="1"/>
</dbReference>
<feature type="domain" description="ABC transporter" evidence="8">
    <location>
        <begin position="348"/>
        <end position="582"/>
    </location>
</feature>
<dbReference type="Proteomes" id="UP000287857">
    <property type="component" value="Unassembled WGS sequence"/>
</dbReference>
<dbReference type="Pfam" id="PF00664">
    <property type="entry name" value="ABC_membrane"/>
    <property type="match status" value="1"/>
</dbReference>
<evidence type="ECO:0000313" key="10">
    <source>
        <dbReference type="EMBL" id="RST98905.1"/>
    </source>
</evidence>
<dbReference type="SMART" id="SM00382">
    <property type="entry name" value="AAA"/>
    <property type="match status" value="1"/>
</dbReference>
<dbReference type="InterPro" id="IPR011527">
    <property type="entry name" value="ABC1_TM_dom"/>
</dbReference>
<accession>A0A429ZY79</accession>
<dbReference type="GO" id="GO:0005524">
    <property type="term" value="F:ATP binding"/>
    <property type="evidence" value="ECO:0007669"/>
    <property type="project" value="UniProtKB-KW"/>
</dbReference>
<evidence type="ECO:0000256" key="7">
    <source>
        <dbReference type="SAM" id="Phobius"/>
    </source>
</evidence>
<keyword evidence="6 7" id="KW-0472">Membrane</keyword>
<keyword evidence="3" id="KW-0547">Nucleotide-binding</keyword>
<dbReference type="GO" id="GO:0016887">
    <property type="term" value="F:ATP hydrolysis activity"/>
    <property type="evidence" value="ECO:0007669"/>
    <property type="project" value="InterPro"/>
</dbReference>
<dbReference type="InterPro" id="IPR036640">
    <property type="entry name" value="ABC1_TM_sf"/>
</dbReference>
<dbReference type="GO" id="GO:0034040">
    <property type="term" value="F:ATPase-coupled lipid transmembrane transporter activity"/>
    <property type="evidence" value="ECO:0007669"/>
    <property type="project" value="TreeGrafter"/>
</dbReference>
<dbReference type="OrthoDB" id="9802264at2"/>
<dbReference type="InterPro" id="IPR017871">
    <property type="entry name" value="ABC_transporter-like_CS"/>
</dbReference>
<dbReference type="Gene3D" id="1.20.1560.10">
    <property type="entry name" value="ABC transporter type 1, transmembrane domain"/>
    <property type="match status" value="1"/>
</dbReference>
<dbReference type="InterPro" id="IPR039421">
    <property type="entry name" value="Type_1_exporter"/>
</dbReference>
<dbReference type="EMBL" id="NGJS01000007">
    <property type="protein sequence ID" value="RST98905.1"/>
    <property type="molecule type" value="Genomic_DNA"/>
</dbReference>
<feature type="transmembrane region" description="Helical" evidence="7">
    <location>
        <begin position="62"/>
        <end position="81"/>
    </location>
</feature>
<dbReference type="GO" id="GO:0140359">
    <property type="term" value="F:ABC-type transporter activity"/>
    <property type="evidence" value="ECO:0007669"/>
    <property type="project" value="InterPro"/>
</dbReference>
<protein>
    <submittedName>
        <fullName evidence="10">Thiol reductant ABC exporter subunit CydC</fullName>
    </submittedName>
</protein>
<dbReference type="InterPro" id="IPR003439">
    <property type="entry name" value="ABC_transporter-like_ATP-bd"/>
</dbReference>
<keyword evidence="4" id="KW-0067">ATP-binding</keyword>
<sequence length="586" mass="66141">MKKKYLLLSKEDTWVRPYFKKYKKLLALVLFLGLLTFFSAGALMFTSGYLISKSATHPENILMVYVPIVMTRAFGIGRPTFRYAERLGSHNWVLKMTSDIRLKLYRSLESQAATSKQNYQSGSLLGMLAEDINHIQNLYLRTIFPAFISILLYIFIIIALGIFSIPFALLMLVLMSSFLILMPLVSILVNNARIYKQKEQRHLLYNDLTDAVLGVGDWQYSGRYQEFLNQYNDSEAGVRQQDEQLNRYTRNEGLVKQLLFGLVVIALFIWSGNYFASLDSANALNWIAAFVLAFFPLIDAFAPVSDSIRELPLYEDTVQRLDKLPHSHDEPTYHEECELPAALTDSTIVLKNVSFRYPQSTRQLLTDFSLTIKQGEVVAVLGRSGMGKTTLSKLIRGDLTAIMGRITIGGYDVTNFVGQQSHYIGVLNQSPHLFNTTIANNIRLGNIEATDEEVLEAAHRAGLKQVIDALPDGVDTIVEEGGKRFSGGEQQRIALARILLQDVPIIIIDEPTIGLDPITEKQLLTTVFETLAGKTVIWITHHLVGINHAERVVFLKDGQIRIDGSPEKLKKTNTYYQRLIALDTYE</sequence>
<organism evidence="10 11">
    <name type="scientific">Vagococcus vulneris</name>
    <dbReference type="NCBI Taxonomy" id="1977869"/>
    <lineage>
        <taxon>Bacteria</taxon>
        <taxon>Bacillati</taxon>
        <taxon>Bacillota</taxon>
        <taxon>Bacilli</taxon>
        <taxon>Lactobacillales</taxon>
        <taxon>Enterococcaceae</taxon>
        <taxon>Vagococcus</taxon>
    </lineage>
</organism>
<proteinExistence type="predicted"/>
<gene>
    <name evidence="10" type="ORF">CBF37_05915</name>
</gene>
<dbReference type="GO" id="GO:0034775">
    <property type="term" value="P:glutathione transmembrane transport"/>
    <property type="evidence" value="ECO:0007669"/>
    <property type="project" value="InterPro"/>
</dbReference>
<dbReference type="PROSITE" id="PS50929">
    <property type="entry name" value="ABC_TM1F"/>
    <property type="match status" value="1"/>
</dbReference>
<dbReference type="PANTHER" id="PTHR24221:SF653">
    <property type="entry name" value="TRANSPORT ATP-BINDING PROTEIN CYDC"/>
    <property type="match status" value="1"/>
</dbReference>
<comment type="subcellular location">
    <subcellularLocation>
        <location evidence="1">Cell membrane</location>
        <topology evidence="1">Multi-pass membrane protein</topology>
    </subcellularLocation>
</comment>
<evidence type="ECO:0000256" key="2">
    <source>
        <dbReference type="ARBA" id="ARBA00022692"/>
    </source>
</evidence>
<dbReference type="GO" id="GO:0005886">
    <property type="term" value="C:plasma membrane"/>
    <property type="evidence" value="ECO:0007669"/>
    <property type="project" value="UniProtKB-SubCell"/>
</dbReference>
<feature type="transmembrane region" description="Helical" evidence="7">
    <location>
        <begin position="258"/>
        <end position="277"/>
    </location>
</feature>
<feature type="transmembrane region" description="Helical" evidence="7">
    <location>
        <begin position="283"/>
        <end position="302"/>
    </location>
</feature>
<evidence type="ECO:0000256" key="6">
    <source>
        <dbReference type="ARBA" id="ARBA00023136"/>
    </source>
</evidence>
<dbReference type="PROSITE" id="PS50893">
    <property type="entry name" value="ABC_TRANSPORTER_2"/>
    <property type="match status" value="1"/>
</dbReference>
<feature type="domain" description="ABC transmembrane type-1" evidence="9">
    <location>
        <begin position="27"/>
        <end position="313"/>
    </location>
</feature>
<feature type="transmembrane region" description="Helical" evidence="7">
    <location>
        <begin position="169"/>
        <end position="189"/>
    </location>
</feature>
<evidence type="ECO:0000313" key="11">
    <source>
        <dbReference type="Proteomes" id="UP000287857"/>
    </source>
</evidence>
<dbReference type="CDD" id="cd03247">
    <property type="entry name" value="ABCC_cytochrome_bd"/>
    <property type="match status" value="1"/>
</dbReference>
<reference evidence="10 11" key="1">
    <citation type="submission" date="2017-05" db="EMBL/GenBank/DDBJ databases">
        <title>Vagococcus spp. assemblies.</title>
        <authorList>
            <person name="Gulvik C.A."/>
        </authorList>
    </citation>
    <scope>NUCLEOTIDE SEQUENCE [LARGE SCALE GENOMIC DNA]</scope>
    <source>
        <strain evidence="10 11">SS1995</strain>
    </source>
</reference>
<keyword evidence="11" id="KW-1185">Reference proteome</keyword>
<dbReference type="GO" id="GO:0045454">
    <property type="term" value="P:cell redox homeostasis"/>
    <property type="evidence" value="ECO:0007669"/>
    <property type="project" value="InterPro"/>
</dbReference>
<dbReference type="Pfam" id="PF00005">
    <property type="entry name" value="ABC_tran"/>
    <property type="match status" value="1"/>
</dbReference>
<dbReference type="InterPro" id="IPR003593">
    <property type="entry name" value="AAA+_ATPase"/>
</dbReference>
<dbReference type="NCBIfam" id="TIGR02868">
    <property type="entry name" value="CydC"/>
    <property type="match status" value="1"/>
</dbReference>
<keyword evidence="5 7" id="KW-1133">Transmembrane helix</keyword>
<evidence type="ECO:0000256" key="5">
    <source>
        <dbReference type="ARBA" id="ARBA00022989"/>
    </source>
</evidence>